<dbReference type="PANTHER" id="PTHR11365:SF26">
    <property type="entry name" value="5-OXOPROLINASE"/>
    <property type="match status" value="1"/>
</dbReference>
<dbReference type="GO" id="GO:0017168">
    <property type="term" value="F:5-oxoprolinase (ATP-hydrolyzing) activity"/>
    <property type="evidence" value="ECO:0007669"/>
    <property type="project" value="TreeGrafter"/>
</dbReference>
<evidence type="ECO:0000313" key="6">
    <source>
        <dbReference type="EMBL" id="KUJ13888.1"/>
    </source>
</evidence>
<dbReference type="Pfam" id="PF01968">
    <property type="entry name" value="Hydantoinase_A"/>
    <property type="match status" value="1"/>
</dbReference>
<evidence type="ECO:0000256" key="2">
    <source>
        <dbReference type="SAM" id="MobiDB-lite"/>
    </source>
</evidence>
<protein>
    <submittedName>
        <fullName evidence="6">Putative 5-oxoprolinase</fullName>
    </submittedName>
</protein>
<dbReference type="InterPro" id="IPR008040">
    <property type="entry name" value="Hydant_A_N"/>
</dbReference>
<evidence type="ECO:0000313" key="7">
    <source>
        <dbReference type="Proteomes" id="UP000070700"/>
    </source>
</evidence>
<name>A0A194X119_MOLSC</name>
<feature type="domain" description="Hydantoinase/oxoprolinase N-terminal" evidence="5">
    <location>
        <begin position="14"/>
        <end position="221"/>
    </location>
</feature>
<sequence length="1305" mass="141272">MPHSISPEPERNIRVYIDRGGTFCDCIGVIHGREDVVIKLLSVDPANYEDAPTEGIRRILEIATGKAIPRGVKLDTSLISSIRMGTTVATNALLERKGERCALLITKGFGQLLEIGHQTRPKLFDLNIRKPDVLYSKSIEIDERVTVDNALAEDKHIGSVVQGLSGDPIRILKPLDEEAIKRELLALYNKDGFRSIAVCLAHSYAFPQHELRIAEIASEIGFTHISLSSQLTPMVKLVPRGMSATADAYLTPEVSRYIKSFSNGFEGTLESPKNGSIRCQFMQSDGGLVDFKKFSGLRAILSGPAGGVVGYAKTSYDDFDGKPVIGFDMGGTSTDVSRFAGKYEHVFETTTAGITIQSPQLDINTVAAGGGSILFWKNSLFKVGPESAGAHPGPACYRKGGPLTITDANLLLGYLQPEHFPKIFGPSEDMPLDTDTVRHKFFELTEQVNAETGNNFSPEEVALGFINVANEGMCRPIRSLTEGRGYDARNHNLAVFGGAGGQHACAIARNLRINTVIIHKYSSILIFEPSSEVLTNESIPRLRQRLHLLKEKAKMELIDQGFTESNFRFELYLNLRYNGTDTSLMIMEPENENFEEAFLAQHLREFTFTVPGRQILVDDLRVRGIATDGTIAKQTNIAQEIQATRSLGMMVDLATAIGSAEVYYEELGRVSSPIFMLQDIPSGTNVLGPATILDVTQTIIVLPNATALVRLLSDHVVIDVGLGAIKKIRADLIDPVQLSVFGHRFMSIAEQMGLTLQKTAVSLNIKERLDFSCAIFGPEGGLVANAPHVPVHLGSMQNAVKYQHDVNLGKLKPGDVLVTNHPEAGGTHLPDITVVTPVFDQDGREIIFYTASRGHHRDIGGLGGISGNVNCTTLEQEGALMKSCKLASGGMFDEAGITKILCEDPAQYPGCLGSNSINDNLSDLKAQMAANQRGCILIDELFREYGTKCVQAYMAAIQKTAEIAVRDYLKKVASIYPEPLKAVDYLDDGTEIHLEVRIDGETGSADFDFTGTGPESYGNRNAPPSLVYSAIIYVLRAMIDEDIPLNQGCLNPINVIIPENTVLSPSSGAAVYTGNSLTSQRATDVCFKAFRACAASQGCMNSVQMYGGSKAKVGEPFAGFTFMYGETLCGGSGGGPTWDGTSAVHTNMTNTRVSDLEILEKRYPVLVKQFAIRPDSGGEGLHPGGNGAIRAFQARAPMTFSLSSERRVHRPYGMNGGGPGKSGINRAILHLPDGKQRVVNIGGKGMIELKCGEMVRVQTPGGGAWGAKEDRSAGEGGLKEERKEKVQYPRGTGSLYTFAATQNEG</sequence>
<dbReference type="OrthoDB" id="3643at2759"/>
<dbReference type="InParanoid" id="A0A194X119"/>
<dbReference type="STRING" id="149040.A0A194X119"/>
<dbReference type="EMBL" id="KQ947421">
    <property type="protein sequence ID" value="KUJ13888.1"/>
    <property type="molecule type" value="Genomic_DNA"/>
</dbReference>
<evidence type="ECO:0000259" key="5">
    <source>
        <dbReference type="Pfam" id="PF05378"/>
    </source>
</evidence>
<proteinExistence type="inferred from homology"/>
<feature type="domain" description="Hydantoinase A/oxoprolinase" evidence="3">
    <location>
        <begin position="240"/>
        <end position="525"/>
    </location>
</feature>
<dbReference type="GeneID" id="28827447"/>
<dbReference type="InterPro" id="IPR045079">
    <property type="entry name" value="Oxoprolinase-like"/>
</dbReference>
<evidence type="ECO:0000259" key="3">
    <source>
        <dbReference type="Pfam" id="PF01968"/>
    </source>
</evidence>
<accession>A0A194X119</accession>
<dbReference type="KEGG" id="psco:LY89DRAFT_708971"/>
<feature type="compositionally biased region" description="Basic and acidic residues" evidence="2">
    <location>
        <begin position="1267"/>
        <end position="1287"/>
    </location>
</feature>
<keyword evidence="7" id="KW-1185">Reference proteome</keyword>
<comment type="similarity">
    <text evidence="1">Belongs to the oxoprolinase family.</text>
</comment>
<dbReference type="PANTHER" id="PTHR11365">
    <property type="entry name" value="5-OXOPROLINASE RELATED"/>
    <property type="match status" value="1"/>
</dbReference>
<dbReference type="GO" id="GO:0006749">
    <property type="term" value="P:glutathione metabolic process"/>
    <property type="evidence" value="ECO:0007669"/>
    <property type="project" value="TreeGrafter"/>
</dbReference>
<gene>
    <name evidence="6" type="ORF">LY89DRAFT_708971</name>
</gene>
<dbReference type="InterPro" id="IPR002821">
    <property type="entry name" value="Hydantoinase_A"/>
</dbReference>
<dbReference type="Proteomes" id="UP000070700">
    <property type="component" value="Unassembled WGS sequence"/>
</dbReference>
<dbReference type="RefSeq" id="XP_018068243.1">
    <property type="nucleotide sequence ID" value="XM_018217721.1"/>
</dbReference>
<evidence type="ECO:0000259" key="4">
    <source>
        <dbReference type="Pfam" id="PF02538"/>
    </source>
</evidence>
<feature type="region of interest" description="Disordered" evidence="2">
    <location>
        <begin position="1262"/>
        <end position="1305"/>
    </location>
</feature>
<feature type="domain" description="Hydantoinase B/oxoprolinase" evidence="4">
    <location>
        <begin position="734"/>
        <end position="1267"/>
    </location>
</feature>
<dbReference type="GO" id="GO:0005829">
    <property type="term" value="C:cytosol"/>
    <property type="evidence" value="ECO:0007669"/>
    <property type="project" value="TreeGrafter"/>
</dbReference>
<dbReference type="Pfam" id="PF05378">
    <property type="entry name" value="Hydant_A_N"/>
    <property type="match status" value="1"/>
</dbReference>
<evidence type="ECO:0000256" key="1">
    <source>
        <dbReference type="ARBA" id="ARBA00010403"/>
    </source>
</evidence>
<dbReference type="InterPro" id="IPR003692">
    <property type="entry name" value="Hydantoinase_B"/>
</dbReference>
<dbReference type="Pfam" id="PF02538">
    <property type="entry name" value="Hydantoinase_B"/>
    <property type="match status" value="1"/>
</dbReference>
<reference evidence="6 7" key="1">
    <citation type="submission" date="2015-10" db="EMBL/GenBank/DDBJ databases">
        <title>Full genome of DAOMC 229536 Phialocephala scopiformis, a fungal endophyte of spruce producing the potent anti-insectan compound rugulosin.</title>
        <authorList>
            <consortium name="DOE Joint Genome Institute"/>
            <person name="Walker A.K."/>
            <person name="Frasz S.L."/>
            <person name="Seifert K.A."/>
            <person name="Miller J.D."/>
            <person name="Mondo S.J."/>
            <person name="Labutti K."/>
            <person name="Lipzen A."/>
            <person name="Dockter R."/>
            <person name="Kennedy M."/>
            <person name="Grigoriev I.V."/>
            <person name="Spatafora J.W."/>
        </authorList>
    </citation>
    <scope>NUCLEOTIDE SEQUENCE [LARGE SCALE GENOMIC DNA]</scope>
    <source>
        <strain evidence="6 7">CBS 120377</strain>
    </source>
</reference>
<organism evidence="6 7">
    <name type="scientific">Mollisia scopiformis</name>
    <name type="common">Conifer needle endophyte fungus</name>
    <name type="synonym">Phialocephala scopiformis</name>
    <dbReference type="NCBI Taxonomy" id="149040"/>
    <lineage>
        <taxon>Eukaryota</taxon>
        <taxon>Fungi</taxon>
        <taxon>Dikarya</taxon>
        <taxon>Ascomycota</taxon>
        <taxon>Pezizomycotina</taxon>
        <taxon>Leotiomycetes</taxon>
        <taxon>Helotiales</taxon>
        <taxon>Mollisiaceae</taxon>
        <taxon>Mollisia</taxon>
    </lineage>
</organism>